<keyword evidence="3" id="KW-1185">Reference proteome</keyword>
<reference evidence="2 3" key="1">
    <citation type="journal article" date="2018" name="Nat. Genet.">
        <title>The Rosa genome provides new insights in the design of modern roses.</title>
        <authorList>
            <person name="Bendahmane M."/>
        </authorList>
    </citation>
    <scope>NUCLEOTIDE SEQUENCE [LARGE SCALE GENOMIC DNA]</scope>
    <source>
        <strain evidence="3">cv. Old Blush</strain>
    </source>
</reference>
<evidence type="ECO:0000313" key="3">
    <source>
        <dbReference type="Proteomes" id="UP000238479"/>
    </source>
</evidence>
<accession>A0A2P6SPT5</accession>
<protein>
    <submittedName>
        <fullName evidence="2">Uncharacterized protein</fullName>
    </submittedName>
</protein>
<name>A0A2P6SPT5_ROSCH</name>
<evidence type="ECO:0000313" key="2">
    <source>
        <dbReference type="EMBL" id="PRQ60663.1"/>
    </source>
</evidence>
<dbReference type="AlphaFoldDB" id="A0A2P6SPT5"/>
<dbReference type="EMBL" id="PDCK01000039">
    <property type="protein sequence ID" value="PRQ60663.1"/>
    <property type="molecule type" value="Genomic_DNA"/>
</dbReference>
<dbReference type="OMA" id="NESHEGN"/>
<feature type="compositionally biased region" description="Basic and acidic residues" evidence="1">
    <location>
        <begin position="147"/>
        <end position="159"/>
    </location>
</feature>
<proteinExistence type="predicted"/>
<gene>
    <name evidence="2" type="ORF">RchiOBHm_Chr1g0383751</name>
</gene>
<dbReference type="Proteomes" id="UP000238479">
    <property type="component" value="Chromosome 1"/>
</dbReference>
<evidence type="ECO:0000256" key="1">
    <source>
        <dbReference type="SAM" id="MobiDB-lite"/>
    </source>
</evidence>
<feature type="region of interest" description="Disordered" evidence="1">
    <location>
        <begin position="147"/>
        <end position="175"/>
    </location>
</feature>
<feature type="region of interest" description="Disordered" evidence="1">
    <location>
        <begin position="78"/>
        <end position="120"/>
    </location>
</feature>
<feature type="compositionally biased region" description="Gly residues" evidence="1">
    <location>
        <begin position="105"/>
        <end position="114"/>
    </location>
</feature>
<comment type="caution">
    <text evidence="2">The sequence shown here is derived from an EMBL/GenBank/DDBJ whole genome shotgun (WGS) entry which is preliminary data.</text>
</comment>
<sequence length="285" mass="31601">MKLRLRDKQAKNNVVNENNYIDLLHVASEPLDNGIDPLHDWIMPAHLNDEPGRPLPQVVETATNAGINVERVLSEEVVKNPEDNSDSDDAWGGTATPDSSDDGGDGGSGTGGGGERYEYGQSSVDEGFQFTCECNFDHVTQDEDHGVRTAGHGAEEKTRYGRKTRGAIDDQSTPSDVSSIALSFDSISLGTERSGISNESHEGNNQFGYDAYGYNQYGEVYDQSSSWVHPSYPLIGKTDSSSKEIYNYHVHHYNSHYMGHMSWSDYCIFVDQRAAFQPPRVSFWM</sequence>
<organism evidence="2 3">
    <name type="scientific">Rosa chinensis</name>
    <name type="common">China rose</name>
    <dbReference type="NCBI Taxonomy" id="74649"/>
    <lineage>
        <taxon>Eukaryota</taxon>
        <taxon>Viridiplantae</taxon>
        <taxon>Streptophyta</taxon>
        <taxon>Embryophyta</taxon>
        <taxon>Tracheophyta</taxon>
        <taxon>Spermatophyta</taxon>
        <taxon>Magnoliopsida</taxon>
        <taxon>eudicotyledons</taxon>
        <taxon>Gunneridae</taxon>
        <taxon>Pentapetalae</taxon>
        <taxon>rosids</taxon>
        <taxon>fabids</taxon>
        <taxon>Rosales</taxon>
        <taxon>Rosaceae</taxon>
        <taxon>Rosoideae</taxon>
        <taxon>Rosoideae incertae sedis</taxon>
        <taxon>Rosa</taxon>
    </lineage>
</organism>
<dbReference type="Gramene" id="PRQ60663">
    <property type="protein sequence ID" value="PRQ60663"/>
    <property type="gene ID" value="RchiOBHm_Chr1g0383751"/>
</dbReference>